<geneLocation type="plasmid" evidence="10">
    <name>unnamed16</name>
</geneLocation>
<evidence type="ECO:0000256" key="4">
    <source>
        <dbReference type="ARBA" id="ARBA00023136"/>
    </source>
</evidence>
<dbReference type="InterPro" id="IPR000680">
    <property type="entry name" value="Borrelia_lipo"/>
</dbReference>
<keyword evidence="4 8" id="KW-0472">Membrane</keyword>
<evidence type="ECO:0000256" key="3">
    <source>
        <dbReference type="ARBA" id="ARBA00022729"/>
    </source>
</evidence>
<keyword evidence="3" id="KW-0732">Signal</keyword>
<dbReference type="GO" id="GO:0009279">
    <property type="term" value="C:cell outer membrane"/>
    <property type="evidence" value="ECO:0007669"/>
    <property type="project" value="UniProtKB-SubCell"/>
</dbReference>
<dbReference type="SUPFAM" id="SSF74748">
    <property type="entry name" value="Variable surface antigen VlsE"/>
    <property type="match status" value="1"/>
</dbReference>
<dbReference type="Proteomes" id="UP000005212">
    <property type="component" value="Plasmid unnamed16"/>
</dbReference>
<dbReference type="PATRIC" id="fig|1155096.3.peg.1175"/>
<sequence length="74" mass="7775">MAKDGKFSGSNAEAEYTPTVKRAAVSAVTKALDTLTIAIRKTMDLGLKSVREAMKTNIDATVASEKSGSIGQNQ</sequence>
<evidence type="ECO:0000313" key="9">
    <source>
        <dbReference type="EMBL" id="AFI31923.1"/>
    </source>
</evidence>
<evidence type="ECO:0000256" key="2">
    <source>
        <dbReference type="ARBA" id="ARBA00004459"/>
    </source>
</evidence>
<protein>
    <recommendedName>
        <fullName evidence="8">Variable large protein</fullName>
    </recommendedName>
</protein>
<dbReference type="Pfam" id="PF00921">
    <property type="entry name" value="Lipoprotein_2"/>
    <property type="match status" value="1"/>
</dbReference>
<evidence type="ECO:0000313" key="10">
    <source>
        <dbReference type="Proteomes" id="UP000005212"/>
    </source>
</evidence>
<evidence type="ECO:0000256" key="1">
    <source>
        <dbReference type="ARBA" id="ARBA00003932"/>
    </source>
</evidence>
<evidence type="ECO:0000256" key="7">
    <source>
        <dbReference type="ARBA" id="ARBA00023288"/>
    </source>
</evidence>
<reference evidence="9 10" key="1">
    <citation type="journal article" date="2012" name="J. Bacteriol.">
        <title>Complete Genome Sequence of Borrelia crocidurae.</title>
        <authorList>
            <person name="Elbir H."/>
            <person name="Gimenez G."/>
            <person name="Robert C."/>
            <person name="Bergstrom S."/>
            <person name="Cutler S."/>
            <person name="Raoult D."/>
            <person name="Drancourt M."/>
        </authorList>
    </citation>
    <scope>NUCLEOTIDE SEQUENCE [LARGE SCALE GENOMIC DNA]</scope>
    <source>
        <strain evidence="9 10">Achema</strain>
        <plasmid evidence="10">unnamed16</plasmid>
    </source>
</reference>
<evidence type="ECO:0000256" key="5">
    <source>
        <dbReference type="ARBA" id="ARBA00023139"/>
    </source>
</evidence>
<evidence type="ECO:0000256" key="8">
    <source>
        <dbReference type="RuleBase" id="RU363105"/>
    </source>
</evidence>
<keyword evidence="7 8" id="KW-0449">Lipoprotein</keyword>
<name>I0FEL7_BORCA</name>
<evidence type="ECO:0000256" key="6">
    <source>
        <dbReference type="ARBA" id="ARBA00023237"/>
    </source>
</evidence>
<dbReference type="HOGENOM" id="CLU_168085_1_1_12"/>
<reference evidence="10" key="2">
    <citation type="submission" date="2012-03" db="EMBL/GenBank/DDBJ databases">
        <title>Complete genome sequence of Borrelia crocidurae.</title>
        <authorList>
            <person name="Elbir H."/>
            <person name="Gimenez G."/>
            <person name="Robert C."/>
            <person name="Raoult D."/>
            <person name="Drancourt M."/>
        </authorList>
    </citation>
    <scope>NUCLEOTIDE SEQUENCE [LARGE SCALE GENOMIC DNA]</scope>
    <source>
        <strain evidence="10">Achema</strain>
        <plasmid evidence="10">unnamed16</plasmid>
    </source>
</reference>
<organism evidence="9 10">
    <name type="scientific">Borrelia crocidurae (strain Achema)</name>
    <dbReference type="NCBI Taxonomy" id="1155096"/>
    <lineage>
        <taxon>Bacteria</taxon>
        <taxon>Pseudomonadati</taxon>
        <taxon>Spirochaetota</taxon>
        <taxon>Spirochaetia</taxon>
        <taxon>Spirochaetales</taxon>
        <taxon>Borreliaceae</taxon>
        <taxon>Borrelia</taxon>
    </lineage>
</organism>
<dbReference type="EMBL" id="CP003442">
    <property type="protein sequence ID" value="AFI31923.1"/>
    <property type="molecule type" value="Genomic_DNA"/>
</dbReference>
<keyword evidence="5 8" id="KW-0564">Palmitate</keyword>
<keyword evidence="6 8" id="KW-0998">Cell outer membrane</keyword>
<dbReference type="AlphaFoldDB" id="I0FEL7"/>
<accession>I0FEL7</accession>
<gene>
    <name evidence="9" type="ordered locus">Q7M_1467</name>
</gene>
<proteinExistence type="predicted"/>
<keyword evidence="9" id="KW-0614">Plasmid</keyword>
<dbReference type="KEGG" id="bcw:Q7M_1467"/>
<comment type="function">
    <text evidence="1 8">The Vlp and Vsp proteins are antigenically distinct proteins, only one vlp or vsp gene is transcriptionally active at any one time. Switching between these genes is a mechanism of host immune response evasion.</text>
</comment>
<comment type="subcellular location">
    <subcellularLocation>
        <location evidence="2 8">Cell outer membrane</location>
        <topology evidence="2 8">Lipid-anchor</topology>
    </subcellularLocation>
</comment>